<feature type="compositionally biased region" description="Pro residues" evidence="3">
    <location>
        <begin position="246"/>
        <end position="263"/>
    </location>
</feature>
<feature type="compositionally biased region" description="Polar residues" evidence="3">
    <location>
        <begin position="110"/>
        <end position="129"/>
    </location>
</feature>
<evidence type="ECO:0000313" key="6">
    <source>
        <dbReference type="Proteomes" id="UP001266305"/>
    </source>
</evidence>
<keyword evidence="5" id="KW-0808">Transferase</keyword>
<organism evidence="5 6">
    <name type="scientific">Saguinus oedipus</name>
    <name type="common">Cotton-top tamarin</name>
    <name type="synonym">Oedipomidas oedipus</name>
    <dbReference type="NCBI Taxonomy" id="9490"/>
    <lineage>
        <taxon>Eukaryota</taxon>
        <taxon>Metazoa</taxon>
        <taxon>Chordata</taxon>
        <taxon>Craniata</taxon>
        <taxon>Vertebrata</taxon>
        <taxon>Euteleostomi</taxon>
        <taxon>Mammalia</taxon>
        <taxon>Eutheria</taxon>
        <taxon>Euarchontoglires</taxon>
        <taxon>Primates</taxon>
        <taxon>Haplorrhini</taxon>
        <taxon>Platyrrhini</taxon>
        <taxon>Cebidae</taxon>
        <taxon>Callitrichinae</taxon>
        <taxon>Saguinus</taxon>
    </lineage>
</organism>
<evidence type="ECO:0000259" key="4">
    <source>
        <dbReference type="PROSITE" id="PS50081"/>
    </source>
</evidence>
<dbReference type="InterPro" id="IPR002219">
    <property type="entry name" value="PKC_DAG/PE"/>
</dbReference>
<evidence type="ECO:0000256" key="2">
    <source>
        <dbReference type="ARBA" id="ARBA00022833"/>
    </source>
</evidence>
<dbReference type="PROSITE" id="PS00479">
    <property type="entry name" value="ZF_DAG_PE_1"/>
    <property type="match status" value="1"/>
</dbReference>
<dbReference type="InterPro" id="IPR046349">
    <property type="entry name" value="C1-like_sf"/>
</dbReference>
<proteinExistence type="predicted"/>
<feature type="compositionally biased region" description="Low complexity" evidence="3">
    <location>
        <begin position="232"/>
        <end position="245"/>
    </location>
</feature>
<feature type="region of interest" description="Disordered" evidence="3">
    <location>
        <begin position="377"/>
        <end position="408"/>
    </location>
</feature>
<dbReference type="SMART" id="SM00109">
    <property type="entry name" value="C1"/>
    <property type="match status" value="1"/>
</dbReference>
<keyword evidence="5" id="KW-0418">Kinase</keyword>
<feature type="domain" description="Phorbol-ester/DAG-type" evidence="4">
    <location>
        <begin position="24"/>
        <end position="68"/>
    </location>
</feature>
<keyword evidence="6" id="KW-1185">Reference proteome</keyword>
<comment type="caution">
    <text evidence="5">The sequence shown here is derived from an EMBL/GenBank/DDBJ whole genome shotgun (WGS) entry which is preliminary data.</text>
</comment>
<evidence type="ECO:0000313" key="5">
    <source>
        <dbReference type="EMBL" id="KAK2102715.1"/>
    </source>
</evidence>
<dbReference type="Gene3D" id="3.30.60.20">
    <property type="match status" value="1"/>
</dbReference>
<reference evidence="5 6" key="1">
    <citation type="submission" date="2023-05" db="EMBL/GenBank/DDBJ databases">
        <title>B98-5 Cell Line De Novo Hybrid Assembly: An Optical Mapping Approach.</title>
        <authorList>
            <person name="Kananen K."/>
            <person name="Auerbach J.A."/>
            <person name="Kautto E."/>
            <person name="Blachly J.S."/>
        </authorList>
    </citation>
    <scope>NUCLEOTIDE SEQUENCE [LARGE SCALE GENOMIC DNA]</scope>
    <source>
        <strain evidence="5">B95-8</strain>
        <tissue evidence="5">Cell line</tissue>
    </source>
</reference>
<evidence type="ECO:0000256" key="3">
    <source>
        <dbReference type="SAM" id="MobiDB-lite"/>
    </source>
</evidence>
<dbReference type="SUPFAM" id="SSF57889">
    <property type="entry name" value="Cysteine-rich domain"/>
    <property type="match status" value="1"/>
</dbReference>
<accession>A0ABQ9V0S2</accession>
<keyword evidence="2" id="KW-0862">Zinc</keyword>
<gene>
    <name evidence="5" type="primary">KSR2_2</name>
    <name evidence="5" type="ORF">P7K49_020382</name>
</gene>
<dbReference type="GO" id="GO:0016301">
    <property type="term" value="F:kinase activity"/>
    <property type="evidence" value="ECO:0007669"/>
    <property type="project" value="UniProtKB-KW"/>
</dbReference>
<dbReference type="PROSITE" id="PS50081">
    <property type="entry name" value="ZF_DAG_PE_2"/>
    <property type="match status" value="1"/>
</dbReference>
<protein>
    <submittedName>
        <fullName evidence="5">Kinase suppressor of Ras 2</fullName>
    </submittedName>
</protein>
<feature type="region of interest" description="Disordered" evidence="3">
    <location>
        <begin position="110"/>
        <end position="134"/>
    </location>
</feature>
<keyword evidence="1" id="KW-0479">Metal-binding</keyword>
<dbReference type="Proteomes" id="UP001266305">
    <property type="component" value="Unassembled WGS sequence"/>
</dbReference>
<feature type="region of interest" description="Disordered" evidence="3">
    <location>
        <begin position="225"/>
        <end position="270"/>
    </location>
</feature>
<feature type="compositionally biased region" description="Polar residues" evidence="3">
    <location>
        <begin position="381"/>
        <end position="392"/>
    </location>
</feature>
<dbReference type="EMBL" id="JASSZA010000009">
    <property type="protein sequence ID" value="KAK2102715.1"/>
    <property type="molecule type" value="Genomic_DNA"/>
</dbReference>
<sequence length="408" mass="45268">MHHTLSVPRWSPQIPRRDLGNSIKHRFSTKYWMSQTCTVCGKGMLFGLKCKNCKLKCHNKCTKEAPPCHLLIIHRGARLVRTESVPCDINNPLRKPPRYSDLHISQTLPKTNKINKGHATPQSRRQSLHTPADDFPSISKLSCFMLKKKQEEDRVWWMRRMGEGEGGEAEAIASANSYGTNLQPLNLHIKTSKIPSAVVAQAESLPAVVKLFELIHSSVAEDHIPVPYQPDSSSNPSSTTSSTPSSPAPPLPPSATPPSPLHPSPQCTRQQKNFNLPASHYYKYKQQFIFPDVVPVPETPTRAPQVILHPVTSNPILEGNPLLQIEVEPTSECAIEGSLLRYFGSGRPVPSQEATFSSCFIRSQGLWESPLAQAPAAPTILQENPRGNSRPNTPRYHADMVGSLHLEH</sequence>
<name>A0ABQ9V0S2_SAGOE</name>
<evidence type="ECO:0000256" key="1">
    <source>
        <dbReference type="ARBA" id="ARBA00022723"/>
    </source>
</evidence>